<evidence type="ECO:0000313" key="21">
    <source>
        <dbReference type="Proteomes" id="UP000076761"/>
    </source>
</evidence>
<dbReference type="STRING" id="1314782.A0A165V0X1"/>
<keyword evidence="6" id="KW-0963">Cytoplasm</keyword>
<dbReference type="InParanoid" id="A0A165V0X1"/>
<reference evidence="20 21" key="1">
    <citation type="journal article" date="2016" name="Mol. Biol. Evol.">
        <title>Comparative Genomics of Early-Diverging Mushroom-Forming Fungi Provides Insights into the Origins of Lignocellulose Decay Capabilities.</title>
        <authorList>
            <person name="Nagy L.G."/>
            <person name="Riley R."/>
            <person name="Tritt A."/>
            <person name="Adam C."/>
            <person name="Daum C."/>
            <person name="Floudas D."/>
            <person name="Sun H."/>
            <person name="Yadav J.S."/>
            <person name="Pangilinan J."/>
            <person name="Larsson K.H."/>
            <person name="Matsuura K."/>
            <person name="Barry K."/>
            <person name="Labutti K."/>
            <person name="Kuo R."/>
            <person name="Ohm R.A."/>
            <person name="Bhattacharya S.S."/>
            <person name="Shirouzu T."/>
            <person name="Yoshinaga Y."/>
            <person name="Martin F.M."/>
            <person name="Grigoriev I.V."/>
            <person name="Hibbett D.S."/>
        </authorList>
    </citation>
    <scope>NUCLEOTIDE SEQUENCE [LARGE SCALE GENOMIC DNA]</scope>
    <source>
        <strain evidence="20 21">HHB14362 ss-1</strain>
    </source>
</reference>
<name>A0A165V0X1_9AGAM</name>
<organism evidence="20 21">
    <name type="scientific">Neolentinus lepideus HHB14362 ss-1</name>
    <dbReference type="NCBI Taxonomy" id="1314782"/>
    <lineage>
        <taxon>Eukaryota</taxon>
        <taxon>Fungi</taxon>
        <taxon>Dikarya</taxon>
        <taxon>Basidiomycota</taxon>
        <taxon>Agaricomycotina</taxon>
        <taxon>Agaricomycetes</taxon>
        <taxon>Gloeophyllales</taxon>
        <taxon>Gloeophyllaceae</taxon>
        <taxon>Neolentinus</taxon>
    </lineage>
</organism>
<evidence type="ECO:0000256" key="10">
    <source>
        <dbReference type="ARBA" id="ARBA00022829"/>
    </source>
</evidence>
<dbReference type="GO" id="GO:0005874">
    <property type="term" value="C:microtubule"/>
    <property type="evidence" value="ECO:0007669"/>
    <property type="project" value="UniProtKB-KW"/>
</dbReference>
<dbReference type="GO" id="GO:0042729">
    <property type="term" value="C:DASH complex"/>
    <property type="evidence" value="ECO:0007669"/>
    <property type="project" value="InterPro"/>
</dbReference>
<evidence type="ECO:0000256" key="18">
    <source>
        <dbReference type="ARBA" id="ARBA00044358"/>
    </source>
</evidence>
<keyword evidence="7" id="KW-0132">Cell division</keyword>
<evidence type="ECO:0000256" key="7">
    <source>
        <dbReference type="ARBA" id="ARBA00022618"/>
    </source>
</evidence>
<evidence type="ECO:0000256" key="1">
    <source>
        <dbReference type="ARBA" id="ARBA00004123"/>
    </source>
</evidence>
<dbReference type="EMBL" id="KV425555">
    <property type="protein sequence ID" value="KZT28988.1"/>
    <property type="molecule type" value="Genomic_DNA"/>
</dbReference>
<keyword evidence="15" id="KW-0131">Cell cycle</keyword>
<evidence type="ECO:0000256" key="16">
    <source>
        <dbReference type="ARBA" id="ARBA00023328"/>
    </source>
</evidence>
<evidence type="ECO:0000256" key="6">
    <source>
        <dbReference type="ARBA" id="ARBA00022490"/>
    </source>
</evidence>
<feature type="compositionally biased region" description="Basic and acidic residues" evidence="19">
    <location>
        <begin position="92"/>
        <end position="101"/>
    </location>
</feature>
<evidence type="ECO:0000256" key="17">
    <source>
        <dbReference type="ARBA" id="ARBA00044152"/>
    </source>
</evidence>
<keyword evidence="16" id="KW-0137">Centromere</keyword>
<evidence type="ECO:0000256" key="8">
    <source>
        <dbReference type="ARBA" id="ARBA00022701"/>
    </source>
</evidence>
<evidence type="ECO:0000256" key="14">
    <source>
        <dbReference type="ARBA" id="ARBA00023242"/>
    </source>
</evidence>
<keyword evidence="8" id="KW-0493">Microtubule</keyword>
<keyword evidence="14" id="KW-0539">Nucleus</keyword>
<dbReference type="PANTHER" id="PTHR28216:SF1">
    <property type="entry name" value="DASH COMPLEX SUBUNIT DUO1"/>
    <property type="match status" value="1"/>
</dbReference>
<keyword evidence="10" id="KW-0159">Chromosome partition</keyword>
<dbReference type="PANTHER" id="PTHR28216">
    <property type="entry name" value="DASH COMPLEX SUBUNIT DUO1"/>
    <property type="match status" value="1"/>
</dbReference>
<evidence type="ECO:0000256" key="13">
    <source>
        <dbReference type="ARBA" id="ARBA00023212"/>
    </source>
</evidence>
<keyword evidence="5" id="KW-0158">Chromosome</keyword>
<evidence type="ECO:0000256" key="15">
    <source>
        <dbReference type="ARBA" id="ARBA00023306"/>
    </source>
</evidence>
<keyword evidence="11" id="KW-0995">Kinetochore</keyword>
<keyword evidence="9" id="KW-0498">Mitosis</keyword>
<evidence type="ECO:0000256" key="5">
    <source>
        <dbReference type="ARBA" id="ARBA00022454"/>
    </source>
</evidence>
<keyword evidence="13" id="KW-0206">Cytoskeleton</keyword>
<feature type="compositionally biased region" description="Acidic residues" evidence="19">
    <location>
        <begin position="68"/>
        <end position="91"/>
    </location>
</feature>
<evidence type="ECO:0000256" key="3">
    <source>
        <dbReference type="ARBA" id="ARBA00004629"/>
    </source>
</evidence>
<evidence type="ECO:0000256" key="2">
    <source>
        <dbReference type="ARBA" id="ARBA00004186"/>
    </source>
</evidence>
<dbReference type="OrthoDB" id="5599235at2759"/>
<dbReference type="GO" id="GO:0072686">
    <property type="term" value="C:mitotic spindle"/>
    <property type="evidence" value="ECO:0007669"/>
    <property type="project" value="InterPro"/>
</dbReference>
<dbReference type="GO" id="GO:0051301">
    <property type="term" value="P:cell division"/>
    <property type="evidence" value="ECO:0007669"/>
    <property type="project" value="UniProtKB-KW"/>
</dbReference>
<keyword evidence="12" id="KW-0175">Coiled coil</keyword>
<feature type="region of interest" description="Disordered" evidence="19">
    <location>
        <begin position="1"/>
        <end position="101"/>
    </location>
</feature>
<keyword evidence="21" id="KW-1185">Reference proteome</keyword>
<evidence type="ECO:0000256" key="19">
    <source>
        <dbReference type="SAM" id="MobiDB-lite"/>
    </source>
</evidence>
<comment type="similarity">
    <text evidence="4">Belongs to the DASH complex DUO1 family.</text>
</comment>
<evidence type="ECO:0000256" key="11">
    <source>
        <dbReference type="ARBA" id="ARBA00022838"/>
    </source>
</evidence>
<dbReference type="GO" id="GO:0007059">
    <property type="term" value="P:chromosome segregation"/>
    <property type="evidence" value="ECO:0007669"/>
    <property type="project" value="UniProtKB-KW"/>
</dbReference>
<dbReference type="Proteomes" id="UP000076761">
    <property type="component" value="Unassembled WGS sequence"/>
</dbReference>
<accession>A0A165V0X1</accession>
<comment type="subcellular location">
    <subcellularLocation>
        <location evidence="3">Chromosome</location>
        <location evidence="3">Centromere</location>
        <location evidence="3">Kinetochore</location>
    </subcellularLocation>
    <subcellularLocation>
        <location evidence="2">Cytoplasm</location>
        <location evidence="2">Cytoskeleton</location>
        <location evidence="2">Spindle</location>
    </subcellularLocation>
    <subcellularLocation>
        <location evidence="1">Nucleus</location>
    </subcellularLocation>
</comment>
<dbReference type="InterPro" id="IPR013960">
    <property type="entry name" value="DASH_Duo1"/>
</dbReference>
<evidence type="ECO:0000256" key="4">
    <source>
        <dbReference type="ARBA" id="ARBA00005366"/>
    </source>
</evidence>
<protein>
    <recommendedName>
        <fullName evidence="17">DASH complex subunit DUO1</fullName>
    </recommendedName>
    <alternativeName>
        <fullName evidence="18">Outer kinetochore protein DUO1</fullName>
    </alternativeName>
</protein>
<gene>
    <name evidence="20" type="ORF">NEOLEDRAFT_1128489</name>
</gene>
<sequence>MYSEDSLDITVRKDDPHLLSESPLFHTQSNTGPGGDDLSLSELSLNNKPAAPRKRFSLFAHPQHEESVDQDEGTEAEAEDEAEDEEEDEEEAEKRQRAAARTREEKLQHDLFILRKLNTSFSVFNEGLLEAKTSSEKVSVQLEQTNALLNRYVNILVKSHSVAGLIFDEKWQGADAVCISTLHLLWSIHWLVLHACRTKTFWTES</sequence>
<evidence type="ECO:0000256" key="12">
    <source>
        <dbReference type="ARBA" id="ARBA00023054"/>
    </source>
</evidence>
<evidence type="ECO:0000256" key="9">
    <source>
        <dbReference type="ARBA" id="ARBA00022776"/>
    </source>
</evidence>
<dbReference type="GO" id="GO:0000278">
    <property type="term" value="P:mitotic cell cycle"/>
    <property type="evidence" value="ECO:0007669"/>
    <property type="project" value="InterPro"/>
</dbReference>
<evidence type="ECO:0000313" key="20">
    <source>
        <dbReference type="EMBL" id="KZT28988.1"/>
    </source>
</evidence>
<proteinExistence type="inferred from homology"/>
<dbReference type="AlphaFoldDB" id="A0A165V0X1"/>
<dbReference type="Pfam" id="PF08651">
    <property type="entry name" value="DASH_Duo1"/>
    <property type="match status" value="1"/>
</dbReference>